<proteinExistence type="predicted"/>
<dbReference type="KEGG" id="ehx:EMIHUDRAFT_222705"/>
<sequence>MARRLQRIVLSLAAATTLGDEPHTSQPSSLAAIDMAATKELVMKNEKVVLLLHTRGCHRAESFSPTLASVAERVPGLEFARLSLEPDATDTGGGFAKGVEAGRPMLKAFFRNAPPGKRVLEYAGPPNEAAVLEWARAVDAWDGSDALADGWEVGKAPAEASGGSPCVASGGALLVERRNFSQRGRYFAPFFTRMMMAGGAWAPRKLLDRLRG</sequence>
<reference evidence="3" key="1">
    <citation type="journal article" date="2013" name="Nature">
        <title>Pan genome of the phytoplankton Emiliania underpins its global distribution.</title>
        <authorList>
            <person name="Read B.A."/>
            <person name="Kegel J."/>
            <person name="Klute M.J."/>
            <person name="Kuo A."/>
            <person name="Lefebvre S.C."/>
            <person name="Maumus F."/>
            <person name="Mayer C."/>
            <person name="Miller J."/>
            <person name="Monier A."/>
            <person name="Salamov A."/>
            <person name="Young J."/>
            <person name="Aguilar M."/>
            <person name="Claverie J.M."/>
            <person name="Frickenhaus S."/>
            <person name="Gonzalez K."/>
            <person name="Herman E.K."/>
            <person name="Lin Y.C."/>
            <person name="Napier J."/>
            <person name="Ogata H."/>
            <person name="Sarno A.F."/>
            <person name="Shmutz J."/>
            <person name="Schroeder D."/>
            <person name="de Vargas C."/>
            <person name="Verret F."/>
            <person name="von Dassow P."/>
            <person name="Valentin K."/>
            <person name="Van de Peer Y."/>
            <person name="Wheeler G."/>
            <person name="Dacks J.B."/>
            <person name="Delwiche C.F."/>
            <person name="Dyhrman S.T."/>
            <person name="Glockner G."/>
            <person name="John U."/>
            <person name="Richards T."/>
            <person name="Worden A.Z."/>
            <person name="Zhang X."/>
            <person name="Grigoriev I.V."/>
            <person name="Allen A.E."/>
            <person name="Bidle K."/>
            <person name="Borodovsky M."/>
            <person name="Bowler C."/>
            <person name="Brownlee C."/>
            <person name="Cock J.M."/>
            <person name="Elias M."/>
            <person name="Gladyshev V.N."/>
            <person name="Groth M."/>
            <person name="Guda C."/>
            <person name="Hadaegh A."/>
            <person name="Iglesias-Rodriguez M.D."/>
            <person name="Jenkins J."/>
            <person name="Jones B.M."/>
            <person name="Lawson T."/>
            <person name="Leese F."/>
            <person name="Lindquist E."/>
            <person name="Lobanov A."/>
            <person name="Lomsadze A."/>
            <person name="Malik S.B."/>
            <person name="Marsh M.E."/>
            <person name="Mackinder L."/>
            <person name="Mock T."/>
            <person name="Mueller-Roeber B."/>
            <person name="Pagarete A."/>
            <person name="Parker M."/>
            <person name="Probert I."/>
            <person name="Quesneville H."/>
            <person name="Raines C."/>
            <person name="Rensing S.A."/>
            <person name="Riano-Pachon D.M."/>
            <person name="Richier S."/>
            <person name="Rokitta S."/>
            <person name="Shiraiwa Y."/>
            <person name="Soanes D.M."/>
            <person name="van der Giezen M."/>
            <person name="Wahlund T.M."/>
            <person name="Williams B."/>
            <person name="Wilson W."/>
            <person name="Wolfe G."/>
            <person name="Wurch L.L."/>
        </authorList>
    </citation>
    <scope>NUCLEOTIDE SEQUENCE</scope>
</reference>
<keyword evidence="1" id="KW-0732">Signal</keyword>
<evidence type="ECO:0000313" key="3">
    <source>
        <dbReference type="Proteomes" id="UP000013827"/>
    </source>
</evidence>
<dbReference type="Proteomes" id="UP000013827">
    <property type="component" value="Unassembled WGS sequence"/>
</dbReference>
<protein>
    <recommendedName>
        <fullName evidence="4">Thioredoxin domain-containing protein</fullName>
    </recommendedName>
</protein>
<dbReference type="SUPFAM" id="SSF52833">
    <property type="entry name" value="Thioredoxin-like"/>
    <property type="match status" value="1"/>
</dbReference>
<dbReference type="InterPro" id="IPR036249">
    <property type="entry name" value="Thioredoxin-like_sf"/>
</dbReference>
<dbReference type="GeneID" id="17285856"/>
<feature type="signal peptide" evidence="1">
    <location>
        <begin position="1"/>
        <end position="19"/>
    </location>
</feature>
<accession>A0A0D3KXV0</accession>
<dbReference type="EnsemblProtists" id="EOD40585">
    <property type="protein sequence ID" value="EOD40585"/>
    <property type="gene ID" value="EMIHUDRAFT_222705"/>
</dbReference>
<dbReference type="HOGENOM" id="CLU_1301694_0_0_1"/>
<evidence type="ECO:0008006" key="4">
    <source>
        <dbReference type="Google" id="ProtNLM"/>
    </source>
</evidence>
<dbReference type="PaxDb" id="2903-EOD40585"/>
<dbReference type="AlphaFoldDB" id="A0A0D3KXV0"/>
<evidence type="ECO:0000256" key="1">
    <source>
        <dbReference type="SAM" id="SignalP"/>
    </source>
</evidence>
<organism evidence="2 3">
    <name type="scientific">Emiliania huxleyi (strain CCMP1516)</name>
    <dbReference type="NCBI Taxonomy" id="280463"/>
    <lineage>
        <taxon>Eukaryota</taxon>
        <taxon>Haptista</taxon>
        <taxon>Haptophyta</taxon>
        <taxon>Prymnesiophyceae</taxon>
        <taxon>Isochrysidales</taxon>
        <taxon>Noelaerhabdaceae</taxon>
        <taxon>Emiliania</taxon>
    </lineage>
</organism>
<dbReference type="RefSeq" id="XP_005793014.1">
    <property type="nucleotide sequence ID" value="XM_005792957.1"/>
</dbReference>
<reference evidence="2" key="2">
    <citation type="submission" date="2024-10" db="UniProtKB">
        <authorList>
            <consortium name="EnsemblProtists"/>
        </authorList>
    </citation>
    <scope>IDENTIFICATION</scope>
</reference>
<keyword evidence="3" id="KW-1185">Reference proteome</keyword>
<evidence type="ECO:0000313" key="2">
    <source>
        <dbReference type="EnsemblProtists" id="EOD40585"/>
    </source>
</evidence>
<feature type="chain" id="PRO_5044218891" description="Thioredoxin domain-containing protein" evidence="1">
    <location>
        <begin position="20"/>
        <end position="212"/>
    </location>
</feature>
<name>A0A0D3KXV0_EMIH1</name>